<name>A0A6L6GA86_STRUB</name>
<proteinExistence type="inferred from homology"/>
<dbReference type="Pfam" id="PF00999">
    <property type="entry name" value="Na_H_Exchanger"/>
    <property type="match status" value="1"/>
</dbReference>
<comment type="caution">
    <text evidence="12">The sequence shown here is derived from an EMBL/GenBank/DDBJ whole genome shotgun (WGS) entry which is preliminary data.</text>
</comment>
<sequence>MQELLQITIILVSSFLAIELSKKVGIPAVVGQLLVGIVIGPSFLNFVHQGEMVHFLSELGVILLMFLAGLEANLALLKKYLRPSLVVAVSGVLIPVALFYLYTQFLGYPTQISVFYGIVFAATSVSITVEVLQEYNKVKTDTGAVILGAAVADDILAVLLLSLFVSTTNGSGSSSQLIWQMVLQVLFLFFLLLLVKYIVPAIYRFTEKMDYFEKDTFLALILCFSMSILATKVGMSSVIGSFFAGLAIGQTRKAEEITHEVAQFSYMFFIPIFFASIALPLQLNGIFEHVWLIIIFTVLATLSKLIPCYYVARAFRFTKKESLTIGGGMVSRGEMALIIVQIGLAEKLISTDLYSILVLVVILSTIIAPFILKISFHSEKP</sequence>
<keyword evidence="4" id="KW-0050">Antiport</keyword>
<dbReference type="PANTHER" id="PTHR43562">
    <property type="entry name" value="NAPA-TYPE SODIUM/HYDROGEN ANTIPORTER"/>
    <property type="match status" value="1"/>
</dbReference>
<keyword evidence="9" id="KW-0472">Membrane</keyword>
<dbReference type="GO" id="GO:0006814">
    <property type="term" value="P:sodium ion transport"/>
    <property type="evidence" value="ECO:0007669"/>
    <property type="project" value="UniProtKB-KW"/>
</dbReference>
<dbReference type="GO" id="GO:1902600">
    <property type="term" value="P:proton transmembrane transport"/>
    <property type="evidence" value="ECO:0007669"/>
    <property type="project" value="InterPro"/>
</dbReference>
<evidence type="ECO:0000256" key="7">
    <source>
        <dbReference type="ARBA" id="ARBA00023053"/>
    </source>
</evidence>
<dbReference type="Proteomes" id="UP000483839">
    <property type="component" value="Unassembled WGS sequence"/>
</dbReference>
<feature type="domain" description="Cation/H+ exchanger transmembrane" evidence="11">
    <location>
        <begin position="11"/>
        <end position="374"/>
    </location>
</feature>
<evidence type="ECO:0000256" key="5">
    <source>
        <dbReference type="ARBA" id="ARBA00022692"/>
    </source>
</evidence>
<organism evidence="12 13">
    <name type="scientific">Streptococcus uberis</name>
    <dbReference type="NCBI Taxonomy" id="1349"/>
    <lineage>
        <taxon>Bacteria</taxon>
        <taxon>Bacillati</taxon>
        <taxon>Bacillota</taxon>
        <taxon>Bacilli</taxon>
        <taxon>Lactobacillales</taxon>
        <taxon>Streptococcaceae</taxon>
        <taxon>Streptococcus</taxon>
    </lineage>
</organism>
<evidence type="ECO:0000313" key="12">
    <source>
        <dbReference type="EMBL" id="MTD02283.1"/>
    </source>
</evidence>
<keyword evidence="10" id="KW-0739">Sodium transport</keyword>
<dbReference type="AlphaFoldDB" id="A0A6L6GA86"/>
<comment type="similarity">
    <text evidence="2">Belongs to the monovalent cation:proton antiporter 2 (CPA2) transporter (TC 2.A.37) family.</text>
</comment>
<dbReference type="RefSeq" id="WP_046388039.1">
    <property type="nucleotide sequence ID" value="NZ_BAABQE010000001.1"/>
</dbReference>
<evidence type="ECO:0000259" key="11">
    <source>
        <dbReference type="Pfam" id="PF00999"/>
    </source>
</evidence>
<keyword evidence="8" id="KW-0406">Ion transport</keyword>
<evidence type="ECO:0000256" key="10">
    <source>
        <dbReference type="ARBA" id="ARBA00023201"/>
    </source>
</evidence>
<evidence type="ECO:0000256" key="6">
    <source>
        <dbReference type="ARBA" id="ARBA00022989"/>
    </source>
</evidence>
<evidence type="ECO:0000256" key="2">
    <source>
        <dbReference type="ARBA" id="ARBA00005551"/>
    </source>
</evidence>
<dbReference type="InterPro" id="IPR006153">
    <property type="entry name" value="Cation/H_exchanger_TM"/>
</dbReference>
<accession>A0A6L6GA86</accession>
<evidence type="ECO:0000256" key="1">
    <source>
        <dbReference type="ARBA" id="ARBA00004141"/>
    </source>
</evidence>
<dbReference type="GO" id="GO:0015297">
    <property type="term" value="F:antiporter activity"/>
    <property type="evidence" value="ECO:0007669"/>
    <property type="project" value="UniProtKB-KW"/>
</dbReference>
<keyword evidence="3" id="KW-0813">Transport</keyword>
<dbReference type="Gene3D" id="1.20.1530.20">
    <property type="match status" value="1"/>
</dbReference>
<keyword evidence="7" id="KW-0915">Sodium</keyword>
<dbReference type="InterPro" id="IPR038770">
    <property type="entry name" value="Na+/solute_symporter_sf"/>
</dbReference>
<evidence type="ECO:0000313" key="13">
    <source>
        <dbReference type="Proteomes" id="UP000483839"/>
    </source>
</evidence>
<dbReference type="EMBL" id="WLXI01000056">
    <property type="protein sequence ID" value="MTD02283.1"/>
    <property type="molecule type" value="Genomic_DNA"/>
</dbReference>
<keyword evidence="5" id="KW-0812">Transmembrane</keyword>
<protein>
    <submittedName>
        <fullName evidence="12">Sodium:proton antiporter</fullName>
    </submittedName>
</protein>
<dbReference type="PANTHER" id="PTHR43562:SF3">
    <property type="entry name" value="SODIUM ION_PROTON EXCHANGER (EUROFUNG)"/>
    <property type="match status" value="1"/>
</dbReference>
<reference evidence="12 13" key="1">
    <citation type="submission" date="2019-11" db="EMBL/GenBank/DDBJ databases">
        <title>Streptococcus uberis isolated from clinical mastitis cases on a southeastern Queensland dairy.</title>
        <authorList>
            <person name="Workentine M.L."/>
            <person name="Price R."/>
            <person name="Olchowy T."/>
        </authorList>
    </citation>
    <scope>NUCLEOTIDE SEQUENCE [LARGE SCALE GENOMIC DNA]</scope>
    <source>
        <strain evidence="12 13">OLC4459-A17</strain>
    </source>
</reference>
<evidence type="ECO:0000256" key="9">
    <source>
        <dbReference type="ARBA" id="ARBA00023136"/>
    </source>
</evidence>
<gene>
    <name evidence="12" type="ORF">GKS16_08380</name>
</gene>
<evidence type="ECO:0000256" key="8">
    <source>
        <dbReference type="ARBA" id="ARBA00023065"/>
    </source>
</evidence>
<dbReference type="GO" id="GO:0016020">
    <property type="term" value="C:membrane"/>
    <property type="evidence" value="ECO:0007669"/>
    <property type="project" value="UniProtKB-SubCell"/>
</dbReference>
<evidence type="ECO:0000256" key="3">
    <source>
        <dbReference type="ARBA" id="ARBA00022448"/>
    </source>
</evidence>
<comment type="subcellular location">
    <subcellularLocation>
        <location evidence="1">Membrane</location>
        <topology evidence="1">Multi-pass membrane protein</topology>
    </subcellularLocation>
</comment>
<keyword evidence="6" id="KW-1133">Transmembrane helix</keyword>
<evidence type="ECO:0000256" key="4">
    <source>
        <dbReference type="ARBA" id="ARBA00022449"/>
    </source>
</evidence>